<organism evidence="8 9">
    <name type="scientific">Rhamnusium bicolor</name>
    <dbReference type="NCBI Taxonomy" id="1586634"/>
    <lineage>
        <taxon>Eukaryota</taxon>
        <taxon>Metazoa</taxon>
        <taxon>Ecdysozoa</taxon>
        <taxon>Arthropoda</taxon>
        <taxon>Hexapoda</taxon>
        <taxon>Insecta</taxon>
        <taxon>Pterygota</taxon>
        <taxon>Neoptera</taxon>
        <taxon>Endopterygota</taxon>
        <taxon>Coleoptera</taxon>
        <taxon>Polyphaga</taxon>
        <taxon>Cucujiformia</taxon>
        <taxon>Chrysomeloidea</taxon>
        <taxon>Cerambycidae</taxon>
        <taxon>Lepturinae</taxon>
        <taxon>Rhagiini</taxon>
        <taxon>Rhamnusium</taxon>
    </lineage>
</organism>
<dbReference type="EMBL" id="JANEYF010003969">
    <property type="protein sequence ID" value="KAJ8932798.1"/>
    <property type="molecule type" value="Genomic_DNA"/>
</dbReference>
<proteinExistence type="predicted"/>
<dbReference type="AlphaFoldDB" id="A0AAV8X1D4"/>
<dbReference type="GO" id="GO:0002939">
    <property type="term" value="P:tRNA N1-guanine methylation"/>
    <property type="evidence" value="ECO:0007669"/>
    <property type="project" value="TreeGrafter"/>
</dbReference>
<evidence type="ECO:0000256" key="4">
    <source>
        <dbReference type="ARBA" id="ARBA00022691"/>
    </source>
</evidence>
<accession>A0AAV8X1D4</accession>
<dbReference type="PANTHER" id="PTHR13563">
    <property type="entry name" value="TRNA (GUANINE-9-) METHYLTRANSFERASE"/>
    <property type="match status" value="1"/>
</dbReference>
<keyword evidence="9" id="KW-1185">Reference proteome</keyword>
<dbReference type="Proteomes" id="UP001162156">
    <property type="component" value="Unassembled WGS sequence"/>
</dbReference>
<dbReference type="EC" id="2.1.1.221" evidence="1"/>
<evidence type="ECO:0000313" key="9">
    <source>
        <dbReference type="Proteomes" id="UP001162156"/>
    </source>
</evidence>
<evidence type="ECO:0000256" key="3">
    <source>
        <dbReference type="ARBA" id="ARBA00022679"/>
    </source>
</evidence>
<sequence length="223" mass="25699">MQDSPCKIGVCVDLSFDDLMIDKNMAKTIKQILRVYTQNRRAKTPMQLHLTSFNGRSKEEMARHHGYENWDIYFHSEDYLEIFPKETLVYLTSESDNILTKLEDNKVYIIGGLVDHNAHKGLCYNKAIEQGIAHGQLPIGEYFWMRHRKVLTINQVFEILLGVSEGKSFKEAFELTLPKRIEKVSTSQVATENKDDEEDRDNKSNSIEDSASTENELACEDQC</sequence>
<dbReference type="Gene3D" id="3.40.1280.30">
    <property type="match status" value="1"/>
</dbReference>
<feature type="region of interest" description="Disordered" evidence="6">
    <location>
        <begin position="184"/>
        <end position="223"/>
    </location>
</feature>
<keyword evidence="2" id="KW-0489">Methyltransferase</keyword>
<dbReference type="GO" id="GO:0000049">
    <property type="term" value="F:tRNA binding"/>
    <property type="evidence" value="ECO:0007669"/>
    <property type="project" value="TreeGrafter"/>
</dbReference>
<dbReference type="PANTHER" id="PTHR13563:SF13">
    <property type="entry name" value="TRNA METHYLTRANSFERASE 10 HOMOLOG A"/>
    <property type="match status" value="1"/>
</dbReference>
<evidence type="ECO:0000256" key="5">
    <source>
        <dbReference type="ARBA" id="ARBA00048434"/>
    </source>
</evidence>
<dbReference type="InterPro" id="IPR007356">
    <property type="entry name" value="tRNA_m1G_MeTrfase_euk"/>
</dbReference>
<gene>
    <name evidence="8" type="ORF">NQ314_014502</name>
</gene>
<evidence type="ECO:0000313" key="8">
    <source>
        <dbReference type="EMBL" id="KAJ8932798.1"/>
    </source>
</evidence>
<evidence type="ECO:0000256" key="6">
    <source>
        <dbReference type="SAM" id="MobiDB-lite"/>
    </source>
</evidence>
<dbReference type="FunFam" id="3.40.1280.30:FF:000001">
    <property type="entry name" value="tRNA methyltransferase 10 homolog A"/>
    <property type="match status" value="1"/>
</dbReference>
<protein>
    <recommendedName>
        <fullName evidence="1">tRNA (guanine(9)-N(1))-methyltransferase</fullName>
        <ecNumber evidence="1">2.1.1.221</ecNumber>
    </recommendedName>
</protein>
<keyword evidence="3" id="KW-0808">Transferase</keyword>
<comment type="caution">
    <text evidence="8">The sequence shown here is derived from an EMBL/GenBank/DDBJ whole genome shotgun (WGS) entry which is preliminary data.</text>
</comment>
<evidence type="ECO:0000256" key="1">
    <source>
        <dbReference type="ARBA" id="ARBA00012797"/>
    </source>
</evidence>
<comment type="catalytic activity">
    <reaction evidence="5">
        <text>guanosine(9) in tRNA + S-adenosyl-L-methionine = N(1)-methylguanosine(9) in tRNA + S-adenosyl-L-homocysteine + H(+)</text>
        <dbReference type="Rhea" id="RHEA:43156"/>
        <dbReference type="Rhea" id="RHEA-COMP:10367"/>
        <dbReference type="Rhea" id="RHEA-COMP:10368"/>
        <dbReference type="ChEBI" id="CHEBI:15378"/>
        <dbReference type="ChEBI" id="CHEBI:57856"/>
        <dbReference type="ChEBI" id="CHEBI:59789"/>
        <dbReference type="ChEBI" id="CHEBI:73542"/>
        <dbReference type="ChEBI" id="CHEBI:74269"/>
        <dbReference type="EC" id="2.1.1.221"/>
    </reaction>
</comment>
<name>A0AAV8X1D4_9CUCU</name>
<keyword evidence="4" id="KW-0949">S-adenosyl-L-methionine</keyword>
<reference evidence="8" key="1">
    <citation type="journal article" date="2023" name="Insect Mol. Biol.">
        <title>Genome sequencing provides insights into the evolution of gene families encoding plant cell wall-degrading enzymes in longhorned beetles.</title>
        <authorList>
            <person name="Shin N.R."/>
            <person name="Okamura Y."/>
            <person name="Kirsch R."/>
            <person name="Pauchet Y."/>
        </authorList>
    </citation>
    <scope>NUCLEOTIDE SEQUENCE</scope>
    <source>
        <strain evidence="8">RBIC_L_NR</strain>
    </source>
</reference>
<evidence type="ECO:0000256" key="2">
    <source>
        <dbReference type="ARBA" id="ARBA00022603"/>
    </source>
</evidence>
<dbReference type="CDD" id="cd18101">
    <property type="entry name" value="Trm10euk_A"/>
    <property type="match status" value="1"/>
</dbReference>
<dbReference type="GO" id="GO:0005654">
    <property type="term" value="C:nucleoplasm"/>
    <property type="evidence" value="ECO:0007669"/>
    <property type="project" value="TreeGrafter"/>
</dbReference>
<dbReference type="PROSITE" id="PS51675">
    <property type="entry name" value="SAM_MT_TRM10"/>
    <property type="match status" value="1"/>
</dbReference>
<evidence type="ECO:0000259" key="7">
    <source>
        <dbReference type="PROSITE" id="PS51675"/>
    </source>
</evidence>
<dbReference type="InterPro" id="IPR028564">
    <property type="entry name" value="MT_TRM10-typ"/>
</dbReference>
<dbReference type="GO" id="GO:0052905">
    <property type="term" value="F:tRNA (guanosine(9)-N1)-methyltransferase activity"/>
    <property type="evidence" value="ECO:0007669"/>
    <property type="project" value="UniProtKB-EC"/>
</dbReference>
<dbReference type="InterPro" id="IPR038459">
    <property type="entry name" value="MT_TRM10-typ_sf"/>
</dbReference>
<feature type="domain" description="SAM-dependent MTase TRM10-type" evidence="7">
    <location>
        <begin position="1"/>
        <end position="184"/>
    </location>
</feature>